<dbReference type="GO" id="GO:0000053">
    <property type="term" value="P:argininosuccinate metabolic process"/>
    <property type="evidence" value="ECO:0007669"/>
    <property type="project" value="TreeGrafter"/>
</dbReference>
<dbReference type="PROSITE" id="PS00565">
    <property type="entry name" value="ARGININOSUCCIN_SYN_2"/>
    <property type="match status" value="1"/>
</dbReference>
<dbReference type="Gene3D" id="1.20.5.470">
    <property type="entry name" value="Single helix bin"/>
    <property type="match status" value="1"/>
</dbReference>
<dbReference type="GO" id="GO:0004055">
    <property type="term" value="F:argininosuccinate synthase activity"/>
    <property type="evidence" value="ECO:0007669"/>
    <property type="project" value="UniProtKB-UniRule"/>
</dbReference>
<feature type="binding site" evidence="10">
    <location>
        <position position="180"/>
    </location>
    <ligand>
        <name>L-citrulline</name>
        <dbReference type="ChEBI" id="CHEBI:57743"/>
    </ligand>
</feature>
<dbReference type="GO" id="GO:0000050">
    <property type="term" value="P:urea cycle"/>
    <property type="evidence" value="ECO:0007669"/>
    <property type="project" value="TreeGrafter"/>
</dbReference>
<gene>
    <name evidence="10" type="primary">argG</name>
    <name evidence="13" type="ORF">FL622_15255</name>
</gene>
<dbReference type="EMBL" id="VJVV01000014">
    <property type="protein sequence ID" value="TRO78824.1"/>
    <property type="molecule type" value="Genomic_DNA"/>
</dbReference>
<dbReference type="Gene3D" id="3.40.50.620">
    <property type="entry name" value="HUPs"/>
    <property type="match status" value="1"/>
</dbReference>
<keyword evidence="6 10" id="KW-0436">Ligase</keyword>
<dbReference type="GO" id="GO:0005524">
    <property type="term" value="F:ATP binding"/>
    <property type="evidence" value="ECO:0007669"/>
    <property type="project" value="UniProtKB-UniRule"/>
</dbReference>
<dbReference type="NCBIfam" id="NF001770">
    <property type="entry name" value="PRK00509.1"/>
    <property type="match status" value="1"/>
</dbReference>
<keyword evidence="8 10" id="KW-0547">Nucleotide-binding</keyword>
<dbReference type="Pfam" id="PF00764">
    <property type="entry name" value="Arginosuc_synth"/>
    <property type="match status" value="1"/>
</dbReference>
<evidence type="ECO:0000256" key="7">
    <source>
        <dbReference type="ARBA" id="ARBA00022605"/>
    </source>
</evidence>
<dbReference type="AlphaFoldDB" id="A0A550J6G8"/>
<comment type="subunit">
    <text evidence="2 10">Homotetramer.</text>
</comment>
<dbReference type="InterPro" id="IPR023434">
    <property type="entry name" value="Arginosuc_synth_type_1_subfam"/>
</dbReference>
<feature type="binding site" evidence="10">
    <location>
        <position position="128"/>
    </location>
    <ligand>
        <name>L-aspartate</name>
        <dbReference type="ChEBI" id="CHEBI:29991"/>
    </ligand>
</feature>
<dbReference type="Proteomes" id="UP000317155">
    <property type="component" value="Unassembled WGS sequence"/>
</dbReference>
<feature type="binding site" evidence="10">
    <location>
        <position position="91"/>
    </location>
    <ligand>
        <name>L-citrulline</name>
        <dbReference type="ChEBI" id="CHEBI:57743"/>
    </ligand>
</feature>
<feature type="domain" description="Arginosuccinate synthase-like N-terminal" evidence="11">
    <location>
        <begin position="9"/>
        <end position="170"/>
    </location>
</feature>
<evidence type="ECO:0000256" key="9">
    <source>
        <dbReference type="ARBA" id="ARBA00022840"/>
    </source>
</evidence>
<dbReference type="FunFam" id="1.20.5.470:FF:000001">
    <property type="entry name" value="Argininosuccinate synthase"/>
    <property type="match status" value="1"/>
</dbReference>
<dbReference type="SUPFAM" id="SSF69864">
    <property type="entry name" value="Argininosuccinate synthetase, C-terminal domain"/>
    <property type="match status" value="1"/>
</dbReference>
<evidence type="ECO:0000256" key="1">
    <source>
        <dbReference type="ARBA" id="ARBA00004967"/>
    </source>
</evidence>
<feature type="binding site" evidence="10">
    <location>
        <position position="189"/>
    </location>
    <ligand>
        <name>L-citrulline</name>
        <dbReference type="ChEBI" id="CHEBI:57743"/>
    </ligand>
</feature>
<reference evidence="13 14" key="1">
    <citation type="submission" date="2019-07" db="EMBL/GenBank/DDBJ databases">
        <title>Insights of Desulfuromonas acetexigens electromicrobiology.</title>
        <authorList>
            <person name="Katuri K."/>
            <person name="Sapireddy V."/>
            <person name="Shaw D.R."/>
            <person name="Saikaly P."/>
        </authorList>
    </citation>
    <scope>NUCLEOTIDE SEQUENCE [LARGE SCALE GENOMIC DNA]</scope>
    <source>
        <strain evidence="13 14">2873</strain>
    </source>
</reference>
<organism evidence="13 14">
    <name type="scientific">Trichloromonas acetexigens</name>
    <dbReference type="NCBI Taxonomy" id="38815"/>
    <lineage>
        <taxon>Bacteria</taxon>
        <taxon>Pseudomonadati</taxon>
        <taxon>Thermodesulfobacteriota</taxon>
        <taxon>Desulfuromonadia</taxon>
        <taxon>Desulfuromonadales</taxon>
        <taxon>Trichloromonadaceae</taxon>
        <taxon>Trichloromonas</taxon>
    </lineage>
</organism>
<sequence length="406" mass="45817">MAKKTNVKKVVLAYSGGLDTSIILKWLTEEYDCEVVAYSADLGQGEELDFIPEKAKKTGASSCHIVDLKEEFARDFVFPMFRANAIYEGRYFLGTSIARPLIAKAQMEIAAKEGADAVSHGATGKGNDQVRFEIAYYHYDPAIKVIAPWREWDMKSRTDLENYAKKHGIPVPTSKKFPWSSDRNLLHISFEGDILENPWAEAPEEMYQLTVRPEDAPDQPEYVEIEFEKGDAVAVNGVRLSPAKLLAKLNEFGGKHGIGRVDLLENRYVGMKSRGVYETPGGTILEEAHRAVESICMDREVMHLRDSLVPRYADMIYNGYWFSPERQVLQTLIDASQQTVNGKARIKLYKGHCRVVGRDSASDSLFNVDFATFEKDDVYNQADAEGFIKLNALRLRIAAIQRQNKK</sequence>
<evidence type="ECO:0000259" key="12">
    <source>
        <dbReference type="Pfam" id="PF20979"/>
    </source>
</evidence>
<dbReference type="FunFam" id="3.90.1260.10:FF:000007">
    <property type="entry name" value="Argininosuccinate synthase"/>
    <property type="match status" value="1"/>
</dbReference>
<accession>A0A550J6G8</accession>
<dbReference type="InterPro" id="IPR014729">
    <property type="entry name" value="Rossmann-like_a/b/a_fold"/>
</dbReference>
<keyword evidence="14" id="KW-1185">Reference proteome</keyword>
<keyword evidence="4 10" id="KW-0963">Cytoplasm</keyword>
<evidence type="ECO:0000256" key="8">
    <source>
        <dbReference type="ARBA" id="ARBA00022741"/>
    </source>
</evidence>
<dbReference type="PANTHER" id="PTHR11587:SF2">
    <property type="entry name" value="ARGININOSUCCINATE SYNTHASE"/>
    <property type="match status" value="1"/>
</dbReference>
<evidence type="ECO:0000256" key="10">
    <source>
        <dbReference type="HAMAP-Rule" id="MF_00005"/>
    </source>
</evidence>
<comment type="caution">
    <text evidence="13">The sequence shown here is derived from an EMBL/GenBank/DDBJ whole genome shotgun (WGS) entry which is preliminary data.</text>
</comment>
<comment type="pathway">
    <text evidence="1 10">Amino-acid biosynthesis; L-arginine biosynthesis; L-arginine from L-ornithine and carbamoyl phosphate: step 2/3.</text>
</comment>
<feature type="domain" description="Arginosuccinate synthase C-terminal" evidence="12">
    <location>
        <begin position="179"/>
        <end position="397"/>
    </location>
</feature>
<comment type="catalytic activity">
    <reaction evidence="10">
        <text>L-citrulline + L-aspartate + ATP = 2-(N(omega)-L-arginino)succinate + AMP + diphosphate + H(+)</text>
        <dbReference type="Rhea" id="RHEA:10932"/>
        <dbReference type="ChEBI" id="CHEBI:15378"/>
        <dbReference type="ChEBI" id="CHEBI:29991"/>
        <dbReference type="ChEBI" id="CHEBI:30616"/>
        <dbReference type="ChEBI" id="CHEBI:33019"/>
        <dbReference type="ChEBI" id="CHEBI:57472"/>
        <dbReference type="ChEBI" id="CHEBI:57743"/>
        <dbReference type="ChEBI" id="CHEBI:456215"/>
        <dbReference type="EC" id="6.3.4.5"/>
    </reaction>
</comment>
<dbReference type="InterPro" id="IPR018223">
    <property type="entry name" value="Arginosuc_synth_CS"/>
</dbReference>
<comment type="similarity">
    <text evidence="10">Belongs to the argininosuccinate synthase family. Type 1 subfamily.</text>
</comment>
<dbReference type="RefSeq" id="WP_092054523.1">
    <property type="nucleotide sequence ID" value="NZ_FOJJ01000006.1"/>
</dbReference>
<dbReference type="GO" id="GO:0006526">
    <property type="term" value="P:L-arginine biosynthetic process"/>
    <property type="evidence" value="ECO:0007669"/>
    <property type="project" value="UniProtKB-UniRule"/>
</dbReference>
<keyword evidence="5 10" id="KW-0055">Arginine biosynthesis</keyword>
<dbReference type="EC" id="6.3.4.5" evidence="3 10"/>
<feature type="binding site" evidence="10">
    <location>
        <position position="127"/>
    </location>
    <ligand>
        <name>L-aspartate</name>
        <dbReference type="ChEBI" id="CHEBI:29991"/>
    </ligand>
</feature>
<dbReference type="Gene3D" id="3.90.1260.10">
    <property type="entry name" value="Argininosuccinate synthetase, chain A, domain 2"/>
    <property type="match status" value="1"/>
</dbReference>
<dbReference type="InterPro" id="IPR001518">
    <property type="entry name" value="Arginosuc_synth"/>
</dbReference>
<feature type="binding site" evidence="10">
    <location>
        <position position="265"/>
    </location>
    <ligand>
        <name>L-citrulline</name>
        <dbReference type="ChEBI" id="CHEBI:57743"/>
    </ligand>
</feature>
<dbReference type="InterPro" id="IPR024074">
    <property type="entry name" value="AS_cat/multimer_dom_body"/>
</dbReference>
<name>A0A550J6G8_9BACT</name>
<comment type="subcellular location">
    <subcellularLocation>
        <location evidence="10">Cytoplasm</location>
    </subcellularLocation>
</comment>
<keyword evidence="9 10" id="KW-0067">ATP-binding</keyword>
<evidence type="ECO:0000313" key="13">
    <source>
        <dbReference type="EMBL" id="TRO78824.1"/>
    </source>
</evidence>
<evidence type="ECO:0000256" key="3">
    <source>
        <dbReference type="ARBA" id="ARBA00012286"/>
    </source>
</evidence>
<dbReference type="UniPathway" id="UPA00068">
    <property type="reaction ID" value="UER00113"/>
</dbReference>
<evidence type="ECO:0000256" key="5">
    <source>
        <dbReference type="ARBA" id="ARBA00022571"/>
    </source>
</evidence>
<dbReference type="PROSITE" id="PS00564">
    <property type="entry name" value="ARGININOSUCCIN_SYN_1"/>
    <property type="match status" value="1"/>
</dbReference>
<evidence type="ECO:0000256" key="6">
    <source>
        <dbReference type="ARBA" id="ARBA00022598"/>
    </source>
</evidence>
<evidence type="ECO:0000313" key="14">
    <source>
        <dbReference type="Proteomes" id="UP000317155"/>
    </source>
</evidence>
<feature type="binding site" evidence="10">
    <location>
        <begin position="13"/>
        <end position="21"/>
    </location>
    <ligand>
        <name>ATP</name>
        <dbReference type="ChEBI" id="CHEBI:30616"/>
    </ligand>
</feature>
<protein>
    <recommendedName>
        <fullName evidence="3 10">Argininosuccinate synthase</fullName>
        <ecNumber evidence="3 10">6.3.4.5</ecNumber>
    </recommendedName>
    <alternativeName>
        <fullName evidence="10">Citrulline--aspartate ligase</fullName>
    </alternativeName>
</protein>
<evidence type="ECO:0000259" key="11">
    <source>
        <dbReference type="Pfam" id="PF00764"/>
    </source>
</evidence>
<dbReference type="SUPFAM" id="SSF52402">
    <property type="entry name" value="Adenine nucleotide alpha hydrolases-like"/>
    <property type="match status" value="1"/>
</dbReference>
<feature type="binding site" evidence="10">
    <location>
        <position position="40"/>
    </location>
    <ligand>
        <name>ATP</name>
        <dbReference type="ChEBI" id="CHEBI:30616"/>
    </ligand>
</feature>
<dbReference type="NCBIfam" id="TIGR00032">
    <property type="entry name" value="argG"/>
    <property type="match status" value="1"/>
</dbReference>
<feature type="binding site" evidence="10">
    <location>
        <position position="127"/>
    </location>
    <ligand>
        <name>L-citrulline</name>
        <dbReference type="ChEBI" id="CHEBI:57743"/>
    </ligand>
</feature>
<keyword evidence="7 10" id="KW-0028">Amino-acid biosynthesis</keyword>
<dbReference type="InterPro" id="IPR048268">
    <property type="entry name" value="Arginosuc_syn_C"/>
</dbReference>
<dbReference type="OrthoDB" id="9801641at2"/>
<feature type="binding site" evidence="10">
    <location>
        <position position="277"/>
    </location>
    <ligand>
        <name>L-citrulline</name>
        <dbReference type="ChEBI" id="CHEBI:57743"/>
    </ligand>
</feature>
<dbReference type="InterPro" id="IPR048267">
    <property type="entry name" value="Arginosuc_syn_N"/>
</dbReference>
<proteinExistence type="inferred from homology"/>
<dbReference type="PANTHER" id="PTHR11587">
    <property type="entry name" value="ARGININOSUCCINATE SYNTHASE"/>
    <property type="match status" value="1"/>
</dbReference>
<feature type="binding site" evidence="10">
    <location>
        <position position="131"/>
    </location>
    <ligand>
        <name>L-citrulline</name>
        <dbReference type="ChEBI" id="CHEBI:57743"/>
    </ligand>
</feature>
<dbReference type="CDD" id="cd01999">
    <property type="entry name" value="ASS"/>
    <property type="match status" value="1"/>
</dbReference>
<feature type="binding site" evidence="10">
    <location>
        <position position="121"/>
    </location>
    <ligand>
        <name>ATP</name>
        <dbReference type="ChEBI" id="CHEBI:30616"/>
    </ligand>
</feature>
<dbReference type="GO" id="GO:0005737">
    <property type="term" value="C:cytoplasm"/>
    <property type="evidence" value="ECO:0007669"/>
    <property type="project" value="UniProtKB-SubCell"/>
</dbReference>
<evidence type="ECO:0000256" key="4">
    <source>
        <dbReference type="ARBA" id="ARBA00022490"/>
    </source>
</evidence>
<evidence type="ECO:0000256" key="2">
    <source>
        <dbReference type="ARBA" id="ARBA00011881"/>
    </source>
</evidence>
<feature type="binding site" evidence="10">
    <location>
        <position position="96"/>
    </location>
    <ligand>
        <name>L-citrulline</name>
        <dbReference type="ChEBI" id="CHEBI:57743"/>
    </ligand>
</feature>
<dbReference type="Pfam" id="PF20979">
    <property type="entry name" value="Arginosuc_syn_C"/>
    <property type="match status" value="1"/>
</dbReference>
<dbReference type="FunFam" id="3.40.50.620:FF:000019">
    <property type="entry name" value="Argininosuccinate synthase"/>
    <property type="match status" value="1"/>
</dbReference>
<dbReference type="HAMAP" id="MF_00005">
    <property type="entry name" value="Arg_succ_synth_type1"/>
    <property type="match status" value="1"/>
</dbReference>
<feature type="binding site" evidence="10">
    <location>
        <position position="123"/>
    </location>
    <ligand>
        <name>L-aspartate</name>
        <dbReference type="ChEBI" id="CHEBI:29991"/>
    </ligand>
</feature>